<name>A0A170X830_TRIIF</name>
<dbReference type="EMBL" id="GEMB01004697">
    <property type="protein sequence ID" value="JAR98591.1"/>
    <property type="molecule type" value="Transcribed_RNA"/>
</dbReference>
<organism evidence="1">
    <name type="scientific">Triatoma infestans</name>
    <name type="common">Assassin bug</name>
    <dbReference type="NCBI Taxonomy" id="30076"/>
    <lineage>
        <taxon>Eukaryota</taxon>
        <taxon>Metazoa</taxon>
        <taxon>Ecdysozoa</taxon>
        <taxon>Arthropoda</taxon>
        <taxon>Hexapoda</taxon>
        <taxon>Insecta</taxon>
        <taxon>Pterygota</taxon>
        <taxon>Neoptera</taxon>
        <taxon>Paraneoptera</taxon>
        <taxon>Hemiptera</taxon>
        <taxon>Heteroptera</taxon>
        <taxon>Panheteroptera</taxon>
        <taxon>Cimicomorpha</taxon>
        <taxon>Reduviidae</taxon>
        <taxon>Triatominae</taxon>
        <taxon>Triatoma</taxon>
    </lineage>
</organism>
<sequence>MKELNDFWKAFKIDHRAWFVNELSERCDESKRIISEDPSHPYFGVPGSLKKLVVD</sequence>
<dbReference type="AlphaFoldDB" id="A0A170X830"/>
<accession>A0A170X830</accession>
<reference evidence="1" key="2">
    <citation type="journal article" date="2017" name="J. Med. Entomol.">
        <title>Transcriptome Analysis of the Triatoma infestans (Hemiptera: Reduviidae) Integument.</title>
        <authorList>
            <person name="Calderon-Fernandez G.M."/>
            <person name="Moriconi D.E."/>
            <person name="Dulbecco A.B."/>
            <person name="Juarez M.P."/>
        </authorList>
    </citation>
    <scope>NUCLEOTIDE SEQUENCE</scope>
    <source>
        <strain evidence="1">Int1</strain>
        <tissue evidence="1">Integument</tissue>
    </source>
</reference>
<proteinExistence type="predicted"/>
<protein>
    <submittedName>
        <fullName evidence="1">Alpha-tocopherol transfer</fullName>
    </submittedName>
</protein>
<evidence type="ECO:0000313" key="1">
    <source>
        <dbReference type="EMBL" id="JAR98591.1"/>
    </source>
</evidence>
<reference evidence="1" key="1">
    <citation type="submission" date="2016-04" db="EMBL/GenBank/DDBJ databases">
        <authorList>
            <person name="Calderon-Fernandez G.M.Sr."/>
        </authorList>
    </citation>
    <scope>NUCLEOTIDE SEQUENCE</scope>
    <source>
        <strain evidence="1">Int1</strain>
        <tissue evidence="1">Integument</tissue>
    </source>
</reference>